<protein>
    <submittedName>
        <fullName evidence="1">Uncharacterized protein</fullName>
    </submittedName>
</protein>
<name>A0A2P2P8U0_RHIMU</name>
<organism evidence="1">
    <name type="scientific">Rhizophora mucronata</name>
    <name type="common">Asiatic mangrove</name>
    <dbReference type="NCBI Taxonomy" id="61149"/>
    <lineage>
        <taxon>Eukaryota</taxon>
        <taxon>Viridiplantae</taxon>
        <taxon>Streptophyta</taxon>
        <taxon>Embryophyta</taxon>
        <taxon>Tracheophyta</taxon>
        <taxon>Spermatophyta</taxon>
        <taxon>Magnoliopsida</taxon>
        <taxon>eudicotyledons</taxon>
        <taxon>Gunneridae</taxon>
        <taxon>Pentapetalae</taxon>
        <taxon>rosids</taxon>
        <taxon>fabids</taxon>
        <taxon>Malpighiales</taxon>
        <taxon>Rhizophoraceae</taxon>
        <taxon>Rhizophora</taxon>
    </lineage>
</organism>
<sequence>MDPLTQCICQCMRKPKA</sequence>
<proteinExistence type="predicted"/>
<reference evidence="1" key="1">
    <citation type="submission" date="2018-02" db="EMBL/GenBank/DDBJ databases">
        <title>Rhizophora mucronata_Transcriptome.</title>
        <authorList>
            <person name="Meera S.P."/>
            <person name="Sreeshan A."/>
            <person name="Augustine A."/>
        </authorList>
    </citation>
    <scope>NUCLEOTIDE SEQUENCE</scope>
    <source>
        <tissue evidence="1">Leaf</tissue>
    </source>
</reference>
<dbReference type="AlphaFoldDB" id="A0A2P2P8U0"/>
<evidence type="ECO:0000313" key="1">
    <source>
        <dbReference type="EMBL" id="MBX51031.1"/>
    </source>
</evidence>
<accession>A0A2P2P8U0</accession>
<dbReference type="EMBL" id="GGEC01070547">
    <property type="protein sequence ID" value="MBX51031.1"/>
    <property type="molecule type" value="Transcribed_RNA"/>
</dbReference>